<proteinExistence type="predicted"/>
<dbReference type="Proteomes" id="UP000784294">
    <property type="component" value="Unassembled WGS sequence"/>
</dbReference>
<evidence type="ECO:0000313" key="2">
    <source>
        <dbReference type="EMBL" id="VEL26783.1"/>
    </source>
</evidence>
<dbReference type="EMBL" id="CAAALY010082692">
    <property type="protein sequence ID" value="VEL26783.1"/>
    <property type="molecule type" value="Genomic_DNA"/>
</dbReference>
<protein>
    <submittedName>
        <fullName evidence="2">Uncharacterized protein</fullName>
    </submittedName>
</protein>
<evidence type="ECO:0000256" key="1">
    <source>
        <dbReference type="SAM" id="MobiDB-lite"/>
    </source>
</evidence>
<comment type="caution">
    <text evidence="2">The sequence shown here is derived from an EMBL/GenBank/DDBJ whole genome shotgun (WGS) entry which is preliminary data.</text>
</comment>
<keyword evidence="3" id="KW-1185">Reference proteome</keyword>
<name>A0A3S5AW41_9PLAT</name>
<dbReference type="AlphaFoldDB" id="A0A3S5AW41"/>
<evidence type="ECO:0000313" key="3">
    <source>
        <dbReference type="Proteomes" id="UP000784294"/>
    </source>
</evidence>
<accession>A0A3S5AW41</accession>
<reference evidence="2" key="1">
    <citation type="submission" date="2018-11" db="EMBL/GenBank/DDBJ databases">
        <authorList>
            <consortium name="Pathogen Informatics"/>
        </authorList>
    </citation>
    <scope>NUCLEOTIDE SEQUENCE</scope>
</reference>
<organism evidence="2 3">
    <name type="scientific">Protopolystoma xenopodis</name>
    <dbReference type="NCBI Taxonomy" id="117903"/>
    <lineage>
        <taxon>Eukaryota</taxon>
        <taxon>Metazoa</taxon>
        <taxon>Spiralia</taxon>
        <taxon>Lophotrochozoa</taxon>
        <taxon>Platyhelminthes</taxon>
        <taxon>Monogenea</taxon>
        <taxon>Polyopisthocotylea</taxon>
        <taxon>Polystomatidea</taxon>
        <taxon>Polystomatidae</taxon>
        <taxon>Protopolystoma</taxon>
    </lineage>
</organism>
<sequence length="253" mass="25213">MDSRYGDFGLPGPEHDMVQIEEQATFCSGDREIGAAHRSHAAALAAVAAVQQRYAQQHQQRHHYHQPLQHAYPGYSSQQMNASPAYSSQPTAGFSPAGCYPFSQSAAGPALSLGISPPPAPAGLGGASLASAASMAGCLGQSRPGELGEFYLGVVTSAGNSCGPVGPGNLAAEEVGQMGVAAAAAAAVVAARTCFFPQGSGCLGPSSSSGTDRSGLPGAPVSGTGCHDADTLMSPGASATMGLISGDGHTGRR</sequence>
<feature type="region of interest" description="Disordered" evidence="1">
    <location>
        <begin position="206"/>
        <end position="232"/>
    </location>
</feature>
<gene>
    <name evidence="2" type="ORF">PXEA_LOCUS20223</name>
</gene>